<dbReference type="Proteomes" id="UP000564378">
    <property type="component" value="Unassembled WGS sequence"/>
</dbReference>
<dbReference type="PANTHER" id="PTHR47234:SF3">
    <property type="entry name" value="SECRETIN_TONB SHORT N-TERMINAL DOMAIN-CONTAINING PROTEIN"/>
    <property type="match status" value="1"/>
</dbReference>
<feature type="domain" description="TonB-dependent receptor-like beta-barrel" evidence="7">
    <location>
        <begin position="422"/>
        <end position="983"/>
    </location>
</feature>
<feature type="domain" description="TonB-dependent receptor plug" evidence="8">
    <location>
        <begin position="66"/>
        <end position="179"/>
    </location>
</feature>
<evidence type="ECO:0000313" key="10">
    <source>
        <dbReference type="Proteomes" id="UP000564378"/>
    </source>
</evidence>
<feature type="chain" id="PRO_5032646772" evidence="6">
    <location>
        <begin position="39"/>
        <end position="1024"/>
    </location>
</feature>
<feature type="region of interest" description="Disordered" evidence="5">
    <location>
        <begin position="299"/>
        <end position="319"/>
    </location>
</feature>
<dbReference type="InterPro" id="IPR012910">
    <property type="entry name" value="Plug_dom"/>
</dbReference>
<dbReference type="AlphaFoldDB" id="A0A842HVF7"/>
<evidence type="ECO:0000256" key="4">
    <source>
        <dbReference type="RuleBase" id="RU003357"/>
    </source>
</evidence>
<evidence type="ECO:0000259" key="7">
    <source>
        <dbReference type="Pfam" id="PF00593"/>
    </source>
</evidence>
<dbReference type="EMBL" id="JACJVJ010000001">
    <property type="protein sequence ID" value="MBC2777076.1"/>
    <property type="molecule type" value="Genomic_DNA"/>
</dbReference>
<evidence type="ECO:0000313" key="9">
    <source>
        <dbReference type="EMBL" id="MBC2777076.1"/>
    </source>
</evidence>
<sequence length="1024" mass="109613">MHRKTDRIAIGTRRAPRRILACGASALALGLGATAAQAQETEMAQADTGNGSPIIVTGSRIRQDGMQTPVPVTAVQAEALDSMAPTTLVEGLSQLPQFYGNQTPNDATSWFERGGYGNLNLRGLGINRTLTLLNGRRIISANAFGGVDTNVIPEALIASIATTTGGASAAYGTDAVAGVVNFILDTDFDGLELTAQAGITSRGDSEYYEISGAFGTNIGSRGHFLISAERFEQEGVHNYDGRDWYNAWGTVPDANGQLLIRPNVISNAATFDGLIFAPGSAIDMLQFRSDGTFAPFMTGSPTTARPGVPPARSAGGSGDDIGAEVQTIYPDIERDAIYAYADYEVADGFTMFAQYIRGSNETFRYNTPRGSIQGTPTAVTIFQDNAYLPDAIRQTMITEGLESFTLRRQGSAEDIGADITLRDRNVMNSVTAGFQWDLDTGGFLDDWTIDAYYQYGHNQRRAYQVGLRVDRLFAAVDAVVDPATGSIVCRTSLFNDQFPGCQPLNLFGRGNATPGAVDYVTGNDPGEQITTPLFFANGGFGPGITDSYTSQEAKVSITTLRQHVVDLSFSGELWEGWGAGPISAAFGASYREDRIRQIVRDSTNQSSDHVNGHPVLCDTDPEAIAAGLRGVNPADCANTVGVQYSKVSNILGSIDVKEAFGELLVPLIADAGFIEQANLHLTGRWADYSGSGTVWAYKAGLDLQLGGGIRLRGTYSRDVRAANLSERFDRTGGVATITDPRYPGDGAINVTRFSGGNPNVNPEEADTFTVGAVFQPEFIDGLSISLDWYRIEIGGAIGQLGVQAVVNQCEAGATDLCSLITRDIATDRLVLVGDVFINVDENVVSGVDLEVAYQRDIALFGGGGEAIGARLYASWLDENSETLAGTQTIDRAGQTGLQQSDGIAYALPDFKATGSLTYNNGGFSAFVQGRYIDGGTIENALVEGVDIERNSVSSAFYADARLSYEHQFDSGTSVEIFGQVTNLFDEDPPITPYYSVFLGYSQQYNPSLFDVLGRRYTLGVRVRM</sequence>
<dbReference type="InterPro" id="IPR000531">
    <property type="entry name" value="Beta-barrel_TonB"/>
</dbReference>
<comment type="similarity">
    <text evidence="4">Belongs to the TonB-dependent receptor family.</text>
</comment>
<dbReference type="Gene3D" id="2.40.170.20">
    <property type="entry name" value="TonB-dependent receptor, beta-barrel domain"/>
    <property type="match status" value="1"/>
</dbReference>
<dbReference type="GO" id="GO:0009279">
    <property type="term" value="C:cell outer membrane"/>
    <property type="evidence" value="ECO:0007669"/>
    <property type="project" value="UniProtKB-SubCell"/>
</dbReference>
<dbReference type="Gene3D" id="2.170.130.10">
    <property type="entry name" value="TonB-dependent receptor, plug domain"/>
    <property type="match status" value="1"/>
</dbReference>
<evidence type="ECO:0000256" key="1">
    <source>
        <dbReference type="ARBA" id="ARBA00004442"/>
    </source>
</evidence>
<dbReference type="Pfam" id="PF07715">
    <property type="entry name" value="Plug"/>
    <property type="match status" value="1"/>
</dbReference>
<gene>
    <name evidence="9" type="ORF">H6P80_05510</name>
</gene>
<dbReference type="InterPro" id="IPR037066">
    <property type="entry name" value="Plug_dom_sf"/>
</dbReference>
<organism evidence="9 10">
    <name type="scientific">Parasphingopyxis marina</name>
    <dbReference type="NCBI Taxonomy" id="2761622"/>
    <lineage>
        <taxon>Bacteria</taxon>
        <taxon>Pseudomonadati</taxon>
        <taxon>Pseudomonadota</taxon>
        <taxon>Alphaproteobacteria</taxon>
        <taxon>Sphingomonadales</taxon>
        <taxon>Sphingomonadaceae</taxon>
        <taxon>Parasphingopyxis</taxon>
    </lineage>
</organism>
<dbReference type="Pfam" id="PF00593">
    <property type="entry name" value="TonB_dep_Rec_b-barrel"/>
    <property type="match status" value="1"/>
</dbReference>
<keyword evidence="9" id="KW-0675">Receptor</keyword>
<feature type="signal peptide" evidence="6">
    <location>
        <begin position="1"/>
        <end position="38"/>
    </location>
</feature>
<keyword evidence="10" id="KW-1185">Reference proteome</keyword>
<reference evidence="9 10" key="1">
    <citation type="submission" date="2020-08" db="EMBL/GenBank/DDBJ databases">
        <title>Draft genome sequence of Parasphingopyxis sp. GrpM-11.</title>
        <authorList>
            <person name="Oh J."/>
            <person name="Roh D.-H."/>
        </authorList>
    </citation>
    <scope>NUCLEOTIDE SEQUENCE [LARGE SCALE GENOMIC DNA]</scope>
    <source>
        <strain evidence="9 10">GrpM-11</strain>
    </source>
</reference>
<accession>A0A842HVF7</accession>
<name>A0A842HVF7_9SPHN</name>
<dbReference type="SUPFAM" id="SSF56935">
    <property type="entry name" value="Porins"/>
    <property type="match status" value="1"/>
</dbReference>
<evidence type="ECO:0000256" key="3">
    <source>
        <dbReference type="ARBA" id="ARBA00023237"/>
    </source>
</evidence>
<proteinExistence type="inferred from homology"/>
<keyword evidence="2 4" id="KW-0472">Membrane</keyword>
<comment type="caution">
    <text evidence="9">The sequence shown here is derived from an EMBL/GenBank/DDBJ whole genome shotgun (WGS) entry which is preliminary data.</text>
</comment>
<evidence type="ECO:0000256" key="2">
    <source>
        <dbReference type="ARBA" id="ARBA00023136"/>
    </source>
</evidence>
<keyword evidence="3" id="KW-0998">Cell outer membrane</keyword>
<keyword evidence="6" id="KW-0732">Signal</keyword>
<evidence type="ECO:0000256" key="6">
    <source>
        <dbReference type="SAM" id="SignalP"/>
    </source>
</evidence>
<dbReference type="RefSeq" id="WP_185800308.1">
    <property type="nucleotide sequence ID" value="NZ_JACJVJ010000001.1"/>
</dbReference>
<evidence type="ECO:0000256" key="5">
    <source>
        <dbReference type="SAM" id="MobiDB-lite"/>
    </source>
</evidence>
<comment type="subcellular location">
    <subcellularLocation>
        <location evidence="1 4">Cell outer membrane</location>
    </subcellularLocation>
</comment>
<dbReference type="PANTHER" id="PTHR47234">
    <property type="match status" value="1"/>
</dbReference>
<evidence type="ECO:0000259" key="8">
    <source>
        <dbReference type="Pfam" id="PF07715"/>
    </source>
</evidence>
<keyword evidence="4" id="KW-0798">TonB box</keyword>
<protein>
    <submittedName>
        <fullName evidence="9">TonB-dependent receptor</fullName>
    </submittedName>
</protein>
<dbReference type="InterPro" id="IPR036942">
    <property type="entry name" value="Beta-barrel_TonB_sf"/>
</dbReference>